<dbReference type="Proteomes" id="UP000576082">
    <property type="component" value="Unassembled WGS sequence"/>
</dbReference>
<keyword evidence="1" id="KW-0732">Signal</keyword>
<comment type="caution">
    <text evidence="2">The sequence shown here is derived from an EMBL/GenBank/DDBJ whole genome shotgun (WGS) entry which is preliminary data.</text>
</comment>
<dbReference type="InterPro" id="IPR032774">
    <property type="entry name" value="WG_beta_rep"/>
</dbReference>
<dbReference type="RefSeq" id="WP_169659835.1">
    <property type="nucleotide sequence ID" value="NZ_JABANE010000106.1"/>
</dbReference>
<evidence type="ECO:0000313" key="2">
    <source>
        <dbReference type="EMBL" id="NME71624.1"/>
    </source>
</evidence>
<feature type="signal peptide" evidence="1">
    <location>
        <begin position="1"/>
        <end position="24"/>
    </location>
</feature>
<dbReference type="PANTHER" id="PTHR37841:SF1">
    <property type="entry name" value="DUF3298 DOMAIN-CONTAINING PROTEIN"/>
    <property type="match status" value="1"/>
</dbReference>
<accession>A0A7X9XCH0</accession>
<dbReference type="AlphaFoldDB" id="A0A7X9XCH0"/>
<organism evidence="2 3">
    <name type="scientific">Flammeovirga aprica JL-4</name>
    <dbReference type="NCBI Taxonomy" id="694437"/>
    <lineage>
        <taxon>Bacteria</taxon>
        <taxon>Pseudomonadati</taxon>
        <taxon>Bacteroidota</taxon>
        <taxon>Cytophagia</taxon>
        <taxon>Cytophagales</taxon>
        <taxon>Flammeovirgaceae</taxon>
        <taxon>Flammeovirga</taxon>
    </lineage>
</organism>
<keyword evidence="3" id="KW-1185">Reference proteome</keyword>
<dbReference type="Pfam" id="PF14903">
    <property type="entry name" value="WG_beta_rep"/>
    <property type="match status" value="6"/>
</dbReference>
<reference evidence="2 3" key="1">
    <citation type="submission" date="2020-04" db="EMBL/GenBank/DDBJ databases">
        <title>Flammeovirga sp. SR4, a novel species isolated from seawater.</title>
        <authorList>
            <person name="Wang X."/>
        </authorList>
    </citation>
    <scope>NUCLEOTIDE SEQUENCE [LARGE SCALE GENOMIC DNA]</scope>
    <source>
        <strain evidence="2 3">ATCC 23126</strain>
    </source>
</reference>
<protein>
    <submittedName>
        <fullName evidence="2">WG repeat-containing protein</fullName>
    </submittedName>
</protein>
<gene>
    <name evidence="2" type="ORF">HHU12_26910</name>
</gene>
<evidence type="ECO:0000313" key="3">
    <source>
        <dbReference type="Proteomes" id="UP000576082"/>
    </source>
</evidence>
<sequence length="784" mass="90177">MMIQKAKIYFFNILLLFLSFGVGAQNLQVVKDSNSDYYGYKKEGQEDWSIKPKYEVAYPFNLEGVAAVKNEKGFILINSKGKKLTPHTYERFGWSDDADSTSAPLFYGKLIGAKSGSKWGVINTKGKEIISVSYENLNYFVNGVAIVNLQGRYGALNTEGEEIIPTTFQNLRFMAGGLPLLVAKNDGLQGIIDLEGNWILPLEYLNVKWAGKKLIAAMTVEGQWLFIDHAGEHYSDELYSNWKWYHKQKKLLLNRNGRFGLLNENAEEIYPTIYKNITFTDTSIVAESFPTLELGTVEGELISTWNCDSISFAGEDLIRYYASGKVGIADAKGKNKFFNFYDEIGDFKDGQAIVKKKNRYGVCDSTGRLIIPVQFINLKRMPTGHYWTLDQSNYPDVYDHKGKNLTMHNYDMVGEYSQGKYLIRKARLYGYLDSDLNEWITPQFKDAESFVGPYAVVRTNDYYGVIDLEKKWAITPIIDRLKTVSEGLFYFEDNQEWGTLGIDGIEWFRTDSATVESFENGYVVMKRRGNYGLLTNKGRLSLSTRYDSLKLDYLKEGRVEMYLDSTWLYKVVDDREGEPTRDAYNLYDTLFYPSEGFTKVEIGGRYGFMDYLGRLRLSCRYENVRDFSDDLAPFSINHKWGFINQEDVITLQPRYEDLYGLKNNMAKAKSRGKWGVVNKDGKTVIPFEYENVERSDFGNWYIWEKGGRMGIYLPGGIKGIYGKYDQIKDLGIGFVEVQQNEKLGIDRIDGYNTWKIIYNSIHVLHNKKWICLERKKADVRSVPL</sequence>
<evidence type="ECO:0000256" key="1">
    <source>
        <dbReference type="SAM" id="SignalP"/>
    </source>
</evidence>
<dbReference type="PANTHER" id="PTHR37841">
    <property type="entry name" value="GLR2918 PROTEIN"/>
    <property type="match status" value="1"/>
</dbReference>
<name>A0A7X9XCH0_9BACT</name>
<dbReference type="EMBL" id="JABANE010000106">
    <property type="protein sequence ID" value="NME71624.1"/>
    <property type="molecule type" value="Genomic_DNA"/>
</dbReference>
<proteinExistence type="predicted"/>
<feature type="chain" id="PRO_5031174611" evidence="1">
    <location>
        <begin position="25"/>
        <end position="784"/>
    </location>
</feature>